<evidence type="ECO:0000313" key="3">
    <source>
        <dbReference type="Proteomes" id="UP000095085"/>
    </source>
</evidence>
<dbReference type="Pfam" id="PF02466">
    <property type="entry name" value="Tim17"/>
    <property type="match status" value="1"/>
</dbReference>
<dbReference type="Proteomes" id="UP000095085">
    <property type="component" value="Unassembled WGS sequence"/>
</dbReference>
<gene>
    <name evidence="2" type="ORF">HYPBUDRAFT_158716</name>
</gene>
<keyword evidence="1" id="KW-0472">Membrane</keyword>
<reference evidence="3" key="1">
    <citation type="submission" date="2016-05" db="EMBL/GenBank/DDBJ databases">
        <title>Comparative genomics of biotechnologically important yeasts.</title>
        <authorList>
            <consortium name="DOE Joint Genome Institute"/>
            <person name="Riley R."/>
            <person name="Haridas S."/>
            <person name="Wolfe K.H."/>
            <person name="Lopes M.R."/>
            <person name="Hittinger C.T."/>
            <person name="Goker M."/>
            <person name="Salamov A."/>
            <person name="Wisecaver J."/>
            <person name="Long T.M."/>
            <person name="Aerts A.L."/>
            <person name="Barry K."/>
            <person name="Choi C."/>
            <person name="Clum A."/>
            <person name="Coughlan A.Y."/>
            <person name="Deshpande S."/>
            <person name="Douglass A.P."/>
            <person name="Hanson S.J."/>
            <person name="Klenk H.-P."/>
            <person name="Labutti K."/>
            <person name="Lapidus A."/>
            <person name="Lindquist E."/>
            <person name="Lipzen A."/>
            <person name="Meier-Kolthoff J.P."/>
            <person name="Ohm R.A."/>
            <person name="Otillar R.P."/>
            <person name="Pangilinan J."/>
            <person name="Peng Y."/>
            <person name="Rokas A."/>
            <person name="Rosa C.A."/>
            <person name="Scheuner C."/>
            <person name="Sibirny A.A."/>
            <person name="Slot J.C."/>
            <person name="Stielow J.B."/>
            <person name="Sun H."/>
            <person name="Kurtzman C.P."/>
            <person name="Blackwell M."/>
            <person name="Grigoriev I.V."/>
            <person name="Jeffries T.W."/>
        </authorList>
    </citation>
    <scope>NUCLEOTIDE SEQUENCE [LARGE SCALE GENOMIC DNA]</scope>
    <source>
        <strain evidence="3">NRRL Y-1933</strain>
    </source>
</reference>
<dbReference type="PIRSF" id="PIRSF013674">
    <property type="entry name" value="PXMP4"/>
    <property type="match status" value="1"/>
</dbReference>
<dbReference type="RefSeq" id="XP_020074247.1">
    <property type="nucleotide sequence ID" value="XM_020222398.1"/>
</dbReference>
<sequence length="225" mass="26124">MLDNPLYRPLLEVIRSARNGIVYGGKIRFSHALVINLLYRSGPLKPRFQQVLMATKDHAKVLAVFAVIYKSLVNLLRKDQFIGSDQLGLIKFLAGALGGWIVYSQHFNYFHPGITHQVTLYCFSRVVIALSKIVLDYYLNCQQPSLKINNQSIKFSDLTDNQQNKLKSKIYNKSWKYFAVLVWGLVMFIYDFQPGYLQSSLRHSMAYIYDVEMDVWDSWKDFFGI</sequence>
<dbReference type="OrthoDB" id="39659at2759"/>
<dbReference type="PANTHER" id="PTHR15460">
    <property type="entry name" value="PEROXISOMAL MEMBRANE PROTEIN 4"/>
    <property type="match status" value="1"/>
</dbReference>
<feature type="transmembrane region" description="Helical" evidence="1">
    <location>
        <begin position="175"/>
        <end position="192"/>
    </location>
</feature>
<dbReference type="GO" id="GO:0005778">
    <property type="term" value="C:peroxisomal membrane"/>
    <property type="evidence" value="ECO:0007669"/>
    <property type="project" value="TreeGrafter"/>
</dbReference>
<dbReference type="EMBL" id="KV454545">
    <property type="protein sequence ID" value="ODV65180.1"/>
    <property type="molecule type" value="Genomic_DNA"/>
</dbReference>
<protein>
    <submittedName>
        <fullName evidence="2">Peroxisomal membrane protein 4</fullName>
    </submittedName>
</protein>
<dbReference type="InterPro" id="IPR019531">
    <property type="entry name" value="Pmp4"/>
</dbReference>
<accession>A0A1E4RD53</accession>
<proteinExistence type="predicted"/>
<name>A0A1E4RD53_9ASCO</name>
<keyword evidence="3" id="KW-1185">Reference proteome</keyword>
<evidence type="ECO:0000313" key="2">
    <source>
        <dbReference type="EMBL" id="ODV65180.1"/>
    </source>
</evidence>
<dbReference type="AlphaFoldDB" id="A0A1E4RD53"/>
<keyword evidence="1" id="KW-0812">Transmembrane</keyword>
<dbReference type="STRING" id="984485.A0A1E4RD53"/>
<keyword evidence="1" id="KW-1133">Transmembrane helix</keyword>
<organism evidence="2 3">
    <name type="scientific">Hyphopichia burtonii NRRL Y-1933</name>
    <dbReference type="NCBI Taxonomy" id="984485"/>
    <lineage>
        <taxon>Eukaryota</taxon>
        <taxon>Fungi</taxon>
        <taxon>Dikarya</taxon>
        <taxon>Ascomycota</taxon>
        <taxon>Saccharomycotina</taxon>
        <taxon>Pichiomycetes</taxon>
        <taxon>Debaryomycetaceae</taxon>
        <taxon>Hyphopichia</taxon>
    </lineage>
</organism>
<dbReference type="GeneID" id="30996947"/>
<dbReference type="PANTHER" id="PTHR15460:SF3">
    <property type="entry name" value="PEROXISOMAL MEMBRANE PROTEIN 4"/>
    <property type="match status" value="1"/>
</dbReference>
<evidence type="ECO:0000256" key="1">
    <source>
        <dbReference type="SAM" id="Phobius"/>
    </source>
</evidence>